<dbReference type="GO" id="GO:0006412">
    <property type="term" value="P:translation"/>
    <property type="evidence" value="ECO:0007669"/>
    <property type="project" value="UniProtKB-UniRule"/>
</dbReference>
<accession>A0A0G0FP70</accession>
<comment type="function">
    <text evidence="4">This protein is one of the early assembly proteins of the 50S ribosomal subunit, although it is not seen to bind rRNA by itself. It is important during the early stages of 50S assembly.</text>
</comment>
<evidence type="ECO:0000313" key="5">
    <source>
        <dbReference type="EMBL" id="KKP89225.1"/>
    </source>
</evidence>
<dbReference type="Gene3D" id="3.90.1180.10">
    <property type="entry name" value="Ribosomal protein L13"/>
    <property type="match status" value="1"/>
</dbReference>
<comment type="subunit">
    <text evidence="4">Part of the 50S ribosomal subunit.</text>
</comment>
<evidence type="ECO:0000256" key="2">
    <source>
        <dbReference type="ARBA" id="ARBA00022980"/>
    </source>
</evidence>
<dbReference type="Proteomes" id="UP000034316">
    <property type="component" value="Unassembled WGS sequence"/>
</dbReference>
<dbReference type="NCBIfam" id="TIGR01066">
    <property type="entry name" value="rplM_bact"/>
    <property type="match status" value="1"/>
</dbReference>
<comment type="caution">
    <text evidence="5">The sequence shown here is derived from an EMBL/GenBank/DDBJ whole genome shotgun (WGS) entry which is preliminary data.</text>
</comment>
<dbReference type="AlphaFoldDB" id="A0A0G0FP70"/>
<dbReference type="InterPro" id="IPR036899">
    <property type="entry name" value="Ribosomal_uL13_sf"/>
</dbReference>
<dbReference type="GO" id="GO:0005840">
    <property type="term" value="C:ribosome"/>
    <property type="evidence" value="ECO:0007669"/>
    <property type="project" value="UniProtKB-KW"/>
</dbReference>
<dbReference type="GO" id="GO:0003735">
    <property type="term" value="F:structural constituent of ribosome"/>
    <property type="evidence" value="ECO:0007669"/>
    <property type="project" value="InterPro"/>
</dbReference>
<dbReference type="GO" id="GO:1990904">
    <property type="term" value="C:ribonucleoprotein complex"/>
    <property type="evidence" value="ECO:0007669"/>
    <property type="project" value="UniProtKB-KW"/>
</dbReference>
<dbReference type="SUPFAM" id="SSF52161">
    <property type="entry name" value="Ribosomal protein L13"/>
    <property type="match status" value="1"/>
</dbReference>
<keyword evidence="2 4" id="KW-0689">Ribosomal protein</keyword>
<dbReference type="InterPro" id="IPR005822">
    <property type="entry name" value="Ribosomal_uL13"/>
</dbReference>
<dbReference type="HAMAP" id="MF_01366">
    <property type="entry name" value="Ribosomal_uL13"/>
    <property type="match status" value="1"/>
</dbReference>
<evidence type="ECO:0000256" key="4">
    <source>
        <dbReference type="HAMAP-Rule" id="MF_01366"/>
    </source>
</evidence>
<dbReference type="STRING" id="1618333.UR93_C0001G0057"/>
<dbReference type="Pfam" id="PF00572">
    <property type="entry name" value="Ribosomal_L13"/>
    <property type="match status" value="1"/>
</dbReference>
<organism evidence="5 6">
    <name type="scientific">Berkelbacteria bacterium GW2011_GWA2_35_9</name>
    <dbReference type="NCBI Taxonomy" id="1618333"/>
    <lineage>
        <taxon>Bacteria</taxon>
        <taxon>Candidatus Berkelbacteria</taxon>
    </lineage>
</organism>
<dbReference type="EMBL" id="LBRB01000001">
    <property type="protein sequence ID" value="KKP89225.1"/>
    <property type="molecule type" value="Genomic_DNA"/>
</dbReference>
<dbReference type="PANTHER" id="PTHR11545">
    <property type="entry name" value="RIBOSOMAL PROTEIN L13"/>
    <property type="match status" value="1"/>
</dbReference>
<evidence type="ECO:0000313" key="6">
    <source>
        <dbReference type="Proteomes" id="UP000034316"/>
    </source>
</evidence>
<reference evidence="5 6" key="1">
    <citation type="journal article" date="2015" name="Nature">
        <title>rRNA introns, odd ribosomes, and small enigmatic genomes across a large radiation of phyla.</title>
        <authorList>
            <person name="Brown C.T."/>
            <person name="Hug L.A."/>
            <person name="Thomas B.C."/>
            <person name="Sharon I."/>
            <person name="Castelle C.J."/>
            <person name="Singh A."/>
            <person name="Wilkins M.J."/>
            <person name="Williams K.H."/>
            <person name="Banfield J.F."/>
        </authorList>
    </citation>
    <scope>NUCLEOTIDE SEQUENCE [LARGE SCALE GENOMIC DNA]</scope>
</reference>
<dbReference type="CDD" id="cd00392">
    <property type="entry name" value="Ribosomal_L13"/>
    <property type="match status" value="1"/>
</dbReference>
<gene>
    <name evidence="4" type="primary">rplM</name>
    <name evidence="5" type="ORF">UR93_C0001G0057</name>
</gene>
<evidence type="ECO:0000256" key="1">
    <source>
        <dbReference type="ARBA" id="ARBA00006227"/>
    </source>
</evidence>
<protein>
    <recommendedName>
        <fullName evidence="4">Large ribosomal subunit protein uL13</fullName>
    </recommendedName>
</protein>
<sequence length="128" mass="14673">MIKATKPITKINRIRHDIDATGIYLGRLAVQIAVLLRGKNKTSYTPNADCGDTVFVSNVNKLKFSGNKINQKIYYRHSGYIGNLKETKLKDLFKNNTEKVLYKAVSGMLPDNRLKDNWLKRLKFVKND</sequence>
<comment type="similarity">
    <text evidence="1 4">Belongs to the universal ribosomal protein uL13 family.</text>
</comment>
<dbReference type="GO" id="GO:0017148">
    <property type="term" value="P:negative regulation of translation"/>
    <property type="evidence" value="ECO:0007669"/>
    <property type="project" value="TreeGrafter"/>
</dbReference>
<proteinExistence type="inferred from homology"/>
<dbReference type="PIRSF" id="PIRSF002181">
    <property type="entry name" value="Ribosomal_L13"/>
    <property type="match status" value="1"/>
</dbReference>
<dbReference type="PATRIC" id="fig|1618333.3.peg.62"/>
<dbReference type="PANTHER" id="PTHR11545:SF2">
    <property type="entry name" value="LARGE RIBOSOMAL SUBUNIT PROTEIN UL13M"/>
    <property type="match status" value="1"/>
</dbReference>
<dbReference type="InterPro" id="IPR005823">
    <property type="entry name" value="Ribosomal_uL13_bac-type"/>
</dbReference>
<keyword evidence="3 4" id="KW-0687">Ribonucleoprotein</keyword>
<name>A0A0G0FP70_9BACT</name>
<evidence type="ECO:0000256" key="3">
    <source>
        <dbReference type="ARBA" id="ARBA00023274"/>
    </source>
</evidence>
<dbReference type="GO" id="GO:0003729">
    <property type="term" value="F:mRNA binding"/>
    <property type="evidence" value="ECO:0007669"/>
    <property type="project" value="TreeGrafter"/>
</dbReference>